<comment type="caution">
    <text evidence="2">The sequence shown here is derived from an EMBL/GenBank/DDBJ whole genome shotgun (WGS) entry which is preliminary data.</text>
</comment>
<keyword evidence="3" id="KW-1185">Reference proteome</keyword>
<gene>
    <name evidence="2" type="ORF">AB1Y20_000651</name>
</gene>
<name>A0AB34K952_PRYPA</name>
<accession>A0AB34K952</accession>
<proteinExistence type="predicted"/>
<feature type="transmembrane region" description="Helical" evidence="1">
    <location>
        <begin position="27"/>
        <end position="46"/>
    </location>
</feature>
<keyword evidence="1" id="KW-0472">Membrane</keyword>
<evidence type="ECO:0008006" key="4">
    <source>
        <dbReference type="Google" id="ProtNLM"/>
    </source>
</evidence>
<keyword evidence="1" id="KW-1133">Transmembrane helix</keyword>
<dbReference type="EMBL" id="JBGBPQ010000001">
    <property type="protein sequence ID" value="KAL1529712.1"/>
    <property type="molecule type" value="Genomic_DNA"/>
</dbReference>
<dbReference type="AlphaFoldDB" id="A0AB34K952"/>
<protein>
    <recommendedName>
        <fullName evidence="4">Cellulase</fullName>
    </recommendedName>
</protein>
<evidence type="ECO:0000256" key="1">
    <source>
        <dbReference type="SAM" id="Phobius"/>
    </source>
</evidence>
<reference evidence="2 3" key="1">
    <citation type="journal article" date="2024" name="Science">
        <title>Giant polyketide synthase enzymes in the biosynthesis of giant marine polyether toxins.</title>
        <authorList>
            <person name="Fallon T.R."/>
            <person name="Shende V.V."/>
            <person name="Wierzbicki I.H."/>
            <person name="Pendleton A.L."/>
            <person name="Watervoot N.F."/>
            <person name="Auber R.P."/>
            <person name="Gonzalez D.J."/>
            <person name="Wisecaver J.H."/>
            <person name="Moore B.S."/>
        </authorList>
    </citation>
    <scope>NUCLEOTIDE SEQUENCE [LARGE SCALE GENOMIC DNA]</scope>
    <source>
        <strain evidence="2 3">12B1</strain>
    </source>
</reference>
<dbReference type="Proteomes" id="UP001515480">
    <property type="component" value="Unassembled WGS sequence"/>
</dbReference>
<keyword evidence="1" id="KW-0812">Transmembrane</keyword>
<organism evidence="2 3">
    <name type="scientific">Prymnesium parvum</name>
    <name type="common">Toxic golden alga</name>
    <dbReference type="NCBI Taxonomy" id="97485"/>
    <lineage>
        <taxon>Eukaryota</taxon>
        <taxon>Haptista</taxon>
        <taxon>Haptophyta</taxon>
        <taxon>Prymnesiophyceae</taxon>
        <taxon>Prymnesiales</taxon>
        <taxon>Prymnesiaceae</taxon>
        <taxon>Prymnesium</taxon>
    </lineage>
</organism>
<sequence>MQEKATFTVLLLSSRNRRNRHLRCTSHLVRILSFLMLSFVVFLPAARVSDVFVKAACHANTTHGCFNGQPYSFSDQFPCGAHGVYGYGSYSCCEQGRPFSTTDQYCCTGSGKFGVHSYTDGKCDSSTPDQCACYDTLKQTPNFNAMATSEPNALIDTSKPPELGDQCDGMSGGGNYGCLNGYNFSFAEYSACGNYLMEYGKYGCCPSPAGFLPYLLGVMYCCKVEGAQPGHDYQLSGSACKCHRYGCDGWPMGP</sequence>
<evidence type="ECO:0000313" key="3">
    <source>
        <dbReference type="Proteomes" id="UP001515480"/>
    </source>
</evidence>
<evidence type="ECO:0000313" key="2">
    <source>
        <dbReference type="EMBL" id="KAL1529712.1"/>
    </source>
</evidence>